<evidence type="ECO:0000313" key="3">
    <source>
        <dbReference type="Proteomes" id="UP000015350"/>
    </source>
</evidence>
<dbReference type="Gene3D" id="1.10.260.40">
    <property type="entry name" value="lambda repressor-like DNA-binding domains"/>
    <property type="match status" value="1"/>
</dbReference>
<evidence type="ECO:0000259" key="1">
    <source>
        <dbReference type="PROSITE" id="PS50943"/>
    </source>
</evidence>
<dbReference type="CDD" id="cd00093">
    <property type="entry name" value="HTH_XRE"/>
    <property type="match status" value="1"/>
</dbReference>
<accession>S9TYX2</accession>
<dbReference type="PROSITE" id="PS50943">
    <property type="entry name" value="HTH_CROC1"/>
    <property type="match status" value="1"/>
</dbReference>
<comment type="caution">
    <text evidence="2">The sequence shown here is derived from an EMBL/GenBank/DDBJ whole genome shotgun (WGS) entry which is preliminary data.</text>
</comment>
<gene>
    <name evidence="2" type="ORF">K678_00350</name>
</gene>
<evidence type="ECO:0000313" key="2">
    <source>
        <dbReference type="EMBL" id="EPY03515.1"/>
    </source>
</evidence>
<name>S9TYX2_MAGFU</name>
<dbReference type="EMBL" id="AQPH01000001">
    <property type="protein sequence ID" value="EPY03515.1"/>
    <property type="molecule type" value="Genomic_DNA"/>
</dbReference>
<dbReference type="Pfam" id="PF01381">
    <property type="entry name" value="HTH_3"/>
    <property type="match status" value="1"/>
</dbReference>
<protein>
    <recommendedName>
        <fullName evidence="1">HTH cro/C1-type domain-containing protein</fullName>
    </recommendedName>
</protein>
<dbReference type="SUPFAM" id="SSF47413">
    <property type="entry name" value="lambda repressor-like DNA-binding domains"/>
    <property type="match status" value="1"/>
</dbReference>
<dbReference type="Proteomes" id="UP000015350">
    <property type="component" value="Unassembled WGS sequence"/>
</dbReference>
<organism evidence="2 3">
    <name type="scientific">Magnetospirillum fulvum MGU-K5</name>
    <dbReference type="NCBI Taxonomy" id="1316936"/>
    <lineage>
        <taxon>Bacteria</taxon>
        <taxon>Pseudomonadati</taxon>
        <taxon>Pseudomonadota</taxon>
        <taxon>Alphaproteobacteria</taxon>
        <taxon>Rhodospirillales</taxon>
        <taxon>Rhodospirillaceae</taxon>
        <taxon>Magnetospirillum</taxon>
    </lineage>
</organism>
<proteinExistence type="predicted"/>
<dbReference type="InterPro" id="IPR001387">
    <property type="entry name" value="Cro/C1-type_HTH"/>
</dbReference>
<dbReference type="AlphaFoldDB" id="S9TYX2"/>
<dbReference type="GO" id="GO:0003677">
    <property type="term" value="F:DNA binding"/>
    <property type="evidence" value="ECO:0007669"/>
    <property type="project" value="InterPro"/>
</dbReference>
<reference evidence="2 3" key="1">
    <citation type="submission" date="2013-04" db="EMBL/GenBank/DDBJ databases">
        <authorList>
            <person name="Kuznetsov B."/>
            <person name="Ivanovsky R."/>
        </authorList>
    </citation>
    <scope>NUCLEOTIDE SEQUENCE [LARGE SCALE GENOMIC DNA]</scope>
    <source>
        <strain evidence="2 3">MGU-K5</strain>
    </source>
</reference>
<feature type="domain" description="HTH cro/C1-type" evidence="1">
    <location>
        <begin position="29"/>
        <end position="78"/>
    </location>
</feature>
<dbReference type="eggNOG" id="COG3655">
    <property type="taxonomic scope" value="Bacteria"/>
</dbReference>
<dbReference type="STRING" id="1316936.K678_00350"/>
<sequence length="136" mass="14880">MIRGMSKREPKIEEGSSDQAKKVHAFLLSRGLSMRGWAMKAGVSASLLSELFSGRTRSLTYSRLLKLAKAAGVRPADIVGADSLSTLEDDRQFTVRDVYDAVTLWASLDKFDDPMAVATAIIEIMLETPEEPCNTA</sequence>
<dbReference type="InterPro" id="IPR010982">
    <property type="entry name" value="Lambda_DNA-bd_dom_sf"/>
</dbReference>